<evidence type="ECO:0000313" key="1">
    <source>
        <dbReference type="EMBL" id="PRX56374.1"/>
    </source>
</evidence>
<dbReference type="Proteomes" id="UP000237640">
    <property type="component" value="Unassembled WGS sequence"/>
</dbReference>
<sequence length="72" mass="8722">MIVLGNTIPHFILNHRDYYFQILRKMSVLEFLEIWKSYNYNLPTEPNLNLDKYTYFLFSHSFQSWSLAIGKT</sequence>
<organism evidence="1 2">
    <name type="scientific">Flagellimonas meridianipacifica</name>
    <dbReference type="NCBI Taxonomy" id="1080225"/>
    <lineage>
        <taxon>Bacteria</taxon>
        <taxon>Pseudomonadati</taxon>
        <taxon>Bacteroidota</taxon>
        <taxon>Flavobacteriia</taxon>
        <taxon>Flavobacteriales</taxon>
        <taxon>Flavobacteriaceae</taxon>
        <taxon>Flagellimonas</taxon>
    </lineage>
</organism>
<dbReference type="EMBL" id="PVYX01000001">
    <property type="protein sequence ID" value="PRX56374.1"/>
    <property type="molecule type" value="Genomic_DNA"/>
</dbReference>
<protein>
    <submittedName>
        <fullName evidence="1">Uncharacterized protein</fullName>
    </submittedName>
</protein>
<reference evidence="1 2" key="1">
    <citation type="submission" date="2018-03" db="EMBL/GenBank/DDBJ databases">
        <title>Genomic Encyclopedia of Archaeal and Bacterial Type Strains, Phase II (KMG-II): from individual species to whole genera.</title>
        <authorList>
            <person name="Goeker M."/>
        </authorList>
    </citation>
    <scope>NUCLEOTIDE SEQUENCE [LARGE SCALE GENOMIC DNA]</scope>
    <source>
        <strain evidence="1 2">DSM 25027</strain>
    </source>
</reference>
<name>A0A2T0MFN7_9FLAO</name>
<gene>
    <name evidence="1" type="ORF">CLV81_0371</name>
</gene>
<dbReference type="AlphaFoldDB" id="A0A2T0MFN7"/>
<keyword evidence="2" id="KW-1185">Reference proteome</keyword>
<evidence type="ECO:0000313" key="2">
    <source>
        <dbReference type="Proteomes" id="UP000237640"/>
    </source>
</evidence>
<proteinExistence type="predicted"/>
<accession>A0A2T0MFN7</accession>
<comment type="caution">
    <text evidence="1">The sequence shown here is derived from an EMBL/GenBank/DDBJ whole genome shotgun (WGS) entry which is preliminary data.</text>
</comment>